<proteinExistence type="predicted"/>
<comment type="caution">
    <text evidence="2">The sequence shown here is derived from an EMBL/GenBank/DDBJ whole genome shotgun (WGS) entry which is preliminary data.</text>
</comment>
<name>A0ABU4KEJ0_9ACTN</name>
<feature type="transmembrane region" description="Helical" evidence="1">
    <location>
        <begin position="47"/>
        <end position="65"/>
    </location>
</feature>
<dbReference type="Pfam" id="PF19744">
    <property type="entry name" value="DUF6232"/>
    <property type="match status" value="1"/>
</dbReference>
<keyword evidence="1" id="KW-0812">Transmembrane</keyword>
<gene>
    <name evidence="2" type="ORF">R2363_28805</name>
</gene>
<keyword evidence="1" id="KW-0472">Membrane</keyword>
<organism evidence="2 3">
    <name type="scientific">Streptomyces roseolus</name>
    <dbReference type="NCBI Taxonomy" id="67358"/>
    <lineage>
        <taxon>Bacteria</taxon>
        <taxon>Bacillati</taxon>
        <taxon>Actinomycetota</taxon>
        <taxon>Actinomycetes</taxon>
        <taxon>Kitasatosporales</taxon>
        <taxon>Streptomycetaceae</taxon>
        <taxon>Streptomyces</taxon>
    </lineage>
</organism>
<evidence type="ECO:0000313" key="2">
    <source>
        <dbReference type="EMBL" id="MDX2296166.1"/>
    </source>
</evidence>
<keyword evidence="1" id="KW-1133">Transmembrane helix</keyword>
<dbReference type="InterPro" id="IPR045629">
    <property type="entry name" value="DUF6232"/>
</dbReference>
<sequence>MSRHNPVEVQIHTGSLWVGGDAYPLRNISHVGQRRLVPVKKKIGKDLVVGIFRIWLVLGIGGALAQASKETVAYVVVVAVAALMVWRLVLKVRQPDLPVLYGLIVNTAGTQRDTVWSTQKYEIDHLVLEITKAISTPGQAQMIFNVEHAVAGDLIQQYGTGNIGQANHFGHGNIQAG</sequence>
<protein>
    <submittedName>
        <fullName evidence="2">DUF6232 family protein</fullName>
    </submittedName>
</protein>
<dbReference type="EMBL" id="JAWJZF010000490">
    <property type="protein sequence ID" value="MDX2296166.1"/>
    <property type="molecule type" value="Genomic_DNA"/>
</dbReference>
<feature type="transmembrane region" description="Helical" evidence="1">
    <location>
        <begin position="71"/>
        <end position="90"/>
    </location>
</feature>
<dbReference type="Proteomes" id="UP001278571">
    <property type="component" value="Unassembled WGS sequence"/>
</dbReference>
<accession>A0ABU4KEJ0</accession>
<reference evidence="2 3" key="1">
    <citation type="submission" date="2023-10" db="EMBL/GenBank/DDBJ databases">
        <authorList>
            <person name="Wang X.X."/>
        </authorList>
    </citation>
    <scope>NUCLEOTIDE SEQUENCE [LARGE SCALE GENOMIC DNA]</scope>
    <source>
        <strain evidence="2 3">NBRC 12816</strain>
    </source>
</reference>
<evidence type="ECO:0000256" key="1">
    <source>
        <dbReference type="SAM" id="Phobius"/>
    </source>
</evidence>
<dbReference type="RefSeq" id="WP_319012347.1">
    <property type="nucleotide sequence ID" value="NZ_JAWJZF010000490.1"/>
</dbReference>
<evidence type="ECO:0000313" key="3">
    <source>
        <dbReference type="Proteomes" id="UP001278571"/>
    </source>
</evidence>
<keyword evidence="3" id="KW-1185">Reference proteome</keyword>